<proteinExistence type="predicted"/>
<feature type="chain" id="PRO_5020329019" evidence="2">
    <location>
        <begin position="20"/>
        <end position="532"/>
    </location>
</feature>
<dbReference type="Pfam" id="PF13600">
    <property type="entry name" value="DUF4140"/>
    <property type="match status" value="1"/>
</dbReference>
<sequence length="532" mass="58974">MKTSILFLLSVLFVISVNAQSPTLYNASLEAVTVYRTSAELNHSIKVNLPAGSSDIIIGNIANAVDQNSIQLSAPVNVTILSTTFVKDYLKSENKSAAYIKVEDSLNTARKELNTIQNKKSVDENLLILLDKNQTVGGVNSGLSVAELIKMADYYKAKQLELRNSIYGYQVLEAKQQTKINKLQQQLNELSADKSGTRGQLLLQIITKEATTAVFNLSYLSPSASWIPFYDLRAENTSTPLKIVYKANVVQYTGIDWKKVKLSLSTGSPSQSGTAPLLSAWFLRFGSPNSYRTQSMQNTVQTMESRAPMKTAAMDVVSDPDRNLATPNNNALNTSFDLDIPYDILSNSKAHSVTLNTYNQPVNYKYYSVPKLENDAFLLAEITNYEKLNLLPGDANIIFENTYVGKSVVNPNATTDTLNLSMGRDKKIVIKREKVAEQSGTKLLGSTKKQTFTYEIRLRNGKNEAVNLLLKDQYPVSTDKAIEVELISADGAIINTETGVLTWKLTLKPGITEKVRISYSVKYPKNQRIENL</sequence>
<feature type="signal peptide" evidence="2">
    <location>
        <begin position="1"/>
        <end position="19"/>
    </location>
</feature>
<dbReference type="Proteomes" id="UP000309488">
    <property type="component" value="Unassembled WGS sequence"/>
</dbReference>
<dbReference type="OrthoDB" id="634585at2"/>
<feature type="coiled-coil region" evidence="1">
    <location>
        <begin position="173"/>
        <end position="200"/>
    </location>
</feature>
<feature type="domain" description="DUF4140" evidence="4">
    <location>
        <begin position="32"/>
        <end position="125"/>
    </location>
</feature>
<dbReference type="InterPro" id="IPR037291">
    <property type="entry name" value="DUF4139"/>
</dbReference>
<dbReference type="InterPro" id="IPR011935">
    <property type="entry name" value="CHP02231"/>
</dbReference>
<keyword evidence="6" id="KW-1185">Reference proteome</keyword>
<dbReference type="NCBIfam" id="TIGR02231">
    <property type="entry name" value="mucoidy inhibitor MuiA family protein"/>
    <property type="match status" value="1"/>
</dbReference>
<keyword evidence="2" id="KW-0732">Signal</keyword>
<dbReference type="AlphaFoldDB" id="A0A4U1CK85"/>
<evidence type="ECO:0000256" key="1">
    <source>
        <dbReference type="SAM" id="Coils"/>
    </source>
</evidence>
<evidence type="ECO:0000256" key="2">
    <source>
        <dbReference type="SAM" id="SignalP"/>
    </source>
</evidence>
<evidence type="ECO:0000259" key="4">
    <source>
        <dbReference type="Pfam" id="PF13600"/>
    </source>
</evidence>
<dbReference type="PANTHER" id="PTHR31005:SF8">
    <property type="entry name" value="DUF4139 DOMAIN-CONTAINING PROTEIN"/>
    <property type="match status" value="1"/>
</dbReference>
<evidence type="ECO:0000313" key="5">
    <source>
        <dbReference type="EMBL" id="TKC05414.1"/>
    </source>
</evidence>
<evidence type="ECO:0000313" key="6">
    <source>
        <dbReference type="Proteomes" id="UP000309488"/>
    </source>
</evidence>
<organism evidence="5 6">
    <name type="scientific">Pedobacter polaris</name>
    <dbReference type="NCBI Taxonomy" id="2571273"/>
    <lineage>
        <taxon>Bacteria</taxon>
        <taxon>Pseudomonadati</taxon>
        <taxon>Bacteroidota</taxon>
        <taxon>Sphingobacteriia</taxon>
        <taxon>Sphingobacteriales</taxon>
        <taxon>Sphingobacteriaceae</taxon>
        <taxon>Pedobacter</taxon>
    </lineage>
</organism>
<feature type="domain" description="DUF4139" evidence="3">
    <location>
        <begin position="216"/>
        <end position="525"/>
    </location>
</feature>
<name>A0A4U1CK85_9SPHI</name>
<dbReference type="Pfam" id="PF13598">
    <property type="entry name" value="DUF4139"/>
    <property type="match status" value="1"/>
</dbReference>
<keyword evidence="1" id="KW-0175">Coiled coil</keyword>
<reference evidence="5 6" key="1">
    <citation type="submission" date="2019-04" db="EMBL/GenBank/DDBJ databases">
        <title>Pedobacter sp. RP-3-22 sp. nov., isolated from Arctic soil.</title>
        <authorList>
            <person name="Dahal R.H."/>
            <person name="Kim D.-U."/>
        </authorList>
    </citation>
    <scope>NUCLEOTIDE SEQUENCE [LARGE SCALE GENOMIC DNA]</scope>
    <source>
        <strain evidence="5 6">RP-3-22</strain>
    </source>
</reference>
<gene>
    <name evidence="5" type="ORF">FA048_16940</name>
</gene>
<comment type="caution">
    <text evidence="5">The sequence shown here is derived from an EMBL/GenBank/DDBJ whole genome shotgun (WGS) entry which is preliminary data.</text>
</comment>
<dbReference type="PANTHER" id="PTHR31005">
    <property type="entry name" value="DUF4139 DOMAIN-CONTAINING PROTEIN"/>
    <property type="match status" value="1"/>
</dbReference>
<evidence type="ECO:0000259" key="3">
    <source>
        <dbReference type="Pfam" id="PF13598"/>
    </source>
</evidence>
<dbReference type="InterPro" id="IPR025554">
    <property type="entry name" value="DUF4140"/>
</dbReference>
<accession>A0A4U1CK85</accession>
<protein>
    <submittedName>
        <fullName evidence="5">DUF4139 domain-containing protein</fullName>
    </submittedName>
</protein>
<dbReference type="EMBL" id="SWBR01000005">
    <property type="protein sequence ID" value="TKC05414.1"/>
    <property type="molecule type" value="Genomic_DNA"/>
</dbReference>
<dbReference type="RefSeq" id="WP_136843350.1">
    <property type="nucleotide sequence ID" value="NZ_SWBR01000005.1"/>
</dbReference>